<dbReference type="SUPFAM" id="SSF88697">
    <property type="entry name" value="PUA domain-like"/>
    <property type="match status" value="1"/>
</dbReference>
<feature type="compositionally biased region" description="Polar residues" evidence="3">
    <location>
        <begin position="238"/>
        <end position="252"/>
    </location>
</feature>
<dbReference type="InterPro" id="IPR003105">
    <property type="entry name" value="SRA_YDG"/>
</dbReference>
<dbReference type="PANTHER" id="PTHR14140:SF27">
    <property type="entry name" value="OS04G0289800 PROTEIN"/>
    <property type="match status" value="1"/>
</dbReference>
<dbReference type="AlphaFoldDB" id="A0A9P6NBH4"/>
<dbReference type="OrthoDB" id="2270193at2759"/>
<dbReference type="GO" id="GO:0061630">
    <property type="term" value="F:ubiquitin protein ligase activity"/>
    <property type="evidence" value="ECO:0007669"/>
    <property type="project" value="TreeGrafter"/>
</dbReference>
<dbReference type="Pfam" id="PF02182">
    <property type="entry name" value="SAD_SRA"/>
    <property type="match status" value="1"/>
</dbReference>
<comment type="caution">
    <text evidence="5">The sequence shown here is derived from an EMBL/GenBank/DDBJ whole genome shotgun (WGS) entry which is preliminary data.</text>
</comment>
<evidence type="ECO:0000259" key="4">
    <source>
        <dbReference type="PROSITE" id="PS51015"/>
    </source>
</evidence>
<evidence type="ECO:0000256" key="1">
    <source>
        <dbReference type="ARBA" id="ARBA00023242"/>
    </source>
</evidence>
<sequence>MQPTLNSTLTSTSTNYLVKTSIPRKTQTLNRKKRPNPKCHSHIRGVVPGQFFKDRFQLSQAGVHAPLQSGISGLAQRGGTESVVLNGGYPSGDSGDIIWYKGFFGFKSPITGKPTKKMSIDQNLKGSDNKSLTASLKTKNPIRVIRGSSFKNSPWAPEIGYRYDGLYIVTRQAKARDPSGETDFYCYIWRMERIIEDDGYIIPIKEGMEVDACERSRLGKARKDREDLDDLESLSKSNQNHQPLKINSSSSIKRVRDQESSKALVPNSKPLPKFKKIEKNKENVSVGISRSRCFEPTKLTTAKQIITSSENFLARKSPI</sequence>
<dbReference type="InterPro" id="IPR045134">
    <property type="entry name" value="UHRF1/2-like"/>
</dbReference>
<evidence type="ECO:0000256" key="3">
    <source>
        <dbReference type="SAM" id="MobiDB-lite"/>
    </source>
</evidence>
<dbReference type="GO" id="GO:0005634">
    <property type="term" value="C:nucleus"/>
    <property type="evidence" value="ECO:0007669"/>
    <property type="project" value="UniProtKB-SubCell"/>
</dbReference>
<name>A0A9P6NBH4_9BASI</name>
<protein>
    <recommendedName>
        <fullName evidence="4">YDG domain-containing protein</fullName>
    </recommendedName>
</protein>
<keyword evidence="1 2" id="KW-0539">Nucleus</keyword>
<dbReference type="InterPro" id="IPR015947">
    <property type="entry name" value="PUA-like_sf"/>
</dbReference>
<organism evidence="5 6">
    <name type="scientific">Cronartium quercuum f. sp. fusiforme G11</name>
    <dbReference type="NCBI Taxonomy" id="708437"/>
    <lineage>
        <taxon>Eukaryota</taxon>
        <taxon>Fungi</taxon>
        <taxon>Dikarya</taxon>
        <taxon>Basidiomycota</taxon>
        <taxon>Pucciniomycotina</taxon>
        <taxon>Pucciniomycetes</taxon>
        <taxon>Pucciniales</taxon>
        <taxon>Coleosporiaceae</taxon>
        <taxon>Cronartium</taxon>
    </lineage>
</organism>
<reference evidence="5" key="1">
    <citation type="submission" date="2013-11" db="EMBL/GenBank/DDBJ databases">
        <title>Genome sequence of the fusiform rust pathogen reveals effectors for host alternation and coevolution with pine.</title>
        <authorList>
            <consortium name="DOE Joint Genome Institute"/>
            <person name="Smith K."/>
            <person name="Pendleton A."/>
            <person name="Kubisiak T."/>
            <person name="Anderson C."/>
            <person name="Salamov A."/>
            <person name="Aerts A."/>
            <person name="Riley R."/>
            <person name="Clum A."/>
            <person name="Lindquist E."/>
            <person name="Ence D."/>
            <person name="Campbell M."/>
            <person name="Kronenberg Z."/>
            <person name="Feau N."/>
            <person name="Dhillon B."/>
            <person name="Hamelin R."/>
            <person name="Burleigh J."/>
            <person name="Smith J."/>
            <person name="Yandell M."/>
            <person name="Nelson C."/>
            <person name="Grigoriev I."/>
            <person name="Davis J."/>
        </authorList>
    </citation>
    <scope>NUCLEOTIDE SEQUENCE</scope>
    <source>
        <strain evidence="5">G11</strain>
    </source>
</reference>
<dbReference type="PROSITE" id="PS51015">
    <property type="entry name" value="YDG"/>
    <property type="match status" value="1"/>
</dbReference>
<dbReference type="SMART" id="SM00466">
    <property type="entry name" value="SRA"/>
    <property type="match status" value="1"/>
</dbReference>
<feature type="region of interest" description="Disordered" evidence="3">
    <location>
        <begin position="221"/>
        <end position="271"/>
    </location>
</feature>
<dbReference type="GO" id="GO:0044027">
    <property type="term" value="P:negative regulation of gene expression via chromosomal CpG island methylation"/>
    <property type="evidence" value="ECO:0007669"/>
    <property type="project" value="TreeGrafter"/>
</dbReference>
<accession>A0A9P6NBH4</accession>
<dbReference type="InterPro" id="IPR036987">
    <property type="entry name" value="SRA-YDG_sf"/>
</dbReference>
<proteinExistence type="predicted"/>
<keyword evidence="6" id="KW-1185">Reference proteome</keyword>
<dbReference type="Gene3D" id="2.30.280.10">
    <property type="entry name" value="SRA-YDG"/>
    <property type="match status" value="1"/>
</dbReference>
<evidence type="ECO:0000256" key="2">
    <source>
        <dbReference type="PROSITE-ProRule" id="PRU00358"/>
    </source>
</evidence>
<gene>
    <name evidence="5" type="ORF">CROQUDRAFT_664721</name>
</gene>
<feature type="domain" description="YDG" evidence="4">
    <location>
        <begin position="41"/>
        <end position="193"/>
    </location>
</feature>
<evidence type="ECO:0000313" key="6">
    <source>
        <dbReference type="Proteomes" id="UP000886653"/>
    </source>
</evidence>
<comment type="subcellular location">
    <subcellularLocation>
        <location evidence="2">Nucleus</location>
    </subcellularLocation>
</comment>
<dbReference type="Proteomes" id="UP000886653">
    <property type="component" value="Unassembled WGS sequence"/>
</dbReference>
<dbReference type="EMBL" id="MU167420">
    <property type="protein sequence ID" value="KAG0140780.1"/>
    <property type="molecule type" value="Genomic_DNA"/>
</dbReference>
<dbReference type="PANTHER" id="PTHR14140">
    <property type="entry name" value="E3 UBIQUITIN-PROTEIN LIGASE UHRF-RELATED"/>
    <property type="match status" value="1"/>
</dbReference>
<evidence type="ECO:0000313" key="5">
    <source>
        <dbReference type="EMBL" id="KAG0140780.1"/>
    </source>
</evidence>
<dbReference type="GO" id="GO:0016567">
    <property type="term" value="P:protein ubiquitination"/>
    <property type="evidence" value="ECO:0007669"/>
    <property type="project" value="TreeGrafter"/>
</dbReference>